<comment type="caution">
    <text evidence="2">The sequence shown here is derived from an EMBL/GenBank/DDBJ whole genome shotgun (WGS) entry which is preliminary data.</text>
</comment>
<evidence type="ECO:0008006" key="3">
    <source>
        <dbReference type="Google" id="ProtNLM"/>
    </source>
</evidence>
<evidence type="ECO:0000313" key="2">
    <source>
        <dbReference type="EMBL" id="HGT48425.1"/>
    </source>
</evidence>
<dbReference type="EMBL" id="DSVI01000016">
    <property type="protein sequence ID" value="HGT48425.1"/>
    <property type="molecule type" value="Genomic_DNA"/>
</dbReference>
<protein>
    <recommendedName>
        <fullName evidence="3">Zinc-finger domain-containing protein</fullName>
    </recommendedName>
</protein>
<evidence type="ECO:0000256" key="1">
    <source>
        <dbReference type="SAM" id="Phobius"/>
    </source>
</evidence>
<reference evidence="2" key="1">
    <citation type="journal article" date="2020" name="mSystems">
        <title>Genome- and Community-Level Interaction Insights into Carbon Utilization and Element Cycling Functions of Hydrothermarchaeota in Hydrothermal Sediment.</title>
        <authorList>
            <person name="Zhou Z."/>
            <person name="Liu Y."/>
            <person name="Xu W."/>
            <person name="Pan J."/>
            <person name="Luo Z.H."/>
            <person name="Li M."/>
        </authorList>
    </citation>
    <scope>NUCLEOTIDE SEQUENCE [LARGE SCALE GENOMIC DNA]</scope>
    <source>
        <strain evidence="2">SpSt-500</strain>
    </source>
</reference>
<dbReference type="AlphaFoldDB" id="A0A832DKU2"/>
<keyword evidence="1" id="KW-0472">Membrane</keyword>
<feature type="transmembrane region" description="Helical" evidence="1">
    <location>
        <begin position="87"/>
        <end position="105"/>
    </location>
</feature>
<sequence length="192" mass="22552">MKAKTEMLETILRYFDGEMSSEEKEKFISELKSNPELKKQFDELRKVYEITSEMKNQKVEENYLETITPKFRERLSLNKNKFKLKPAFVFGILIVLIAISTLLFIPEKQSVTISNLSQLTDEELLQKLSTDYLEMIEQDKIDSLLVEEIKTNSNKIASYIFNGDDINNLYRKNLITPEDENEIYLALIETKF</sequence>
<gene>
    <name evidence="2" type="ORF">ENS56_10335</name>
</gene>
<organism evidence="2">
    <name type="scientific">Ignavibacterium album</name>
    <dbReference type="NCBI Taxonomy" id="591197"/>
    <lineage>
        <taxon>Bacteria</taxon>
        <taxon>Pseudomonadati</taxon>
        <taxon>Ignavibacteriota</taxon>
        <taxon>Ignavibacteria</taxon>
        <taxon>Ignavibacteriales</taxon>
        <taxon>Ignavibacteriaceae</taxon>
        <taxon>Ignavibacterium</taxon>
    </lineage>
</organism>
<keyword evidence="1" id="KW-0812">Transmembrane</keyword>
<keyword evidence="1" id="KW-1133">Transmembrane helix</keyword>
<accession>A0A832DKU2</accession>
<name>A0A832DKU2_9BACT</name>
<proteinExistence type="predicted"/>